<evidence type="ECO:0000313" key="3">
    <source>
        <dbReference type="Proteomes" id="UP000824469"/>
    </source>
</evidence>
<reference evidence="2 3" key="1">
    <citation type="journal article" date="2021" name="Nat. Plants">
        <title>The Taxus genome provides insights into paclitaxel biosynthesis.</title>
        <authorList>
            <person name="Xiong X."/>
            <person name="Gou J."/>
            <person name="Liao Q."/>
            <person name="Li Y."/>
            <person name="Zhou Q."/>
            <person name="Bi G."/>
            <person name="Li C."/>
            <person name="Du R."/>
            <person name="Wang X."/>
            <person name="Sun T."/>
            <person name="Guo L."/>
            <person name="Liang H."/>
            <person name="Lu P."/>
            <person name="Wu Y."/>
            <person name="Zhang Z."/>
            <person name="Ro D.K."/>
            <person name="Shang Y."/>
            <person name="Huang S."/>
            <person name="Yan J."/>
        </authorList>
    </citation>
    <scope>NUCLEOTIDE SEQUENCE [LARGE SCALE GENOMIC DNA]</scope>
    <source>
        <strain evidence="2">Ta-2019</strain>
    </source>
</reference>
<feature type="region of interest" description="Disordered" evidence="1">
    <location>
        <begin position="15"/>
        <end position="58"/>
    </location>
</feature>
<dbReference type="AlphaFoldDB" id="A0AA38L9I8"/>
<feature type="compositionally biased region" description="Polar residues" evidence="1">
    <location>
        <begin position="18"/>
        <end position="27"/>
    </location>
</feature>
<sequence length="58" mass="6403">MMWSLSSLCYPILESSGRETPSASDEISSLGERRAINAHLNPHGEKPHDPLSFPNPEI</sequence>
<evidence type="ECO:0000313" key="2">
    <source>
        <dbReference type="EMBL" id="KAH9312292.1"/>
    </source>
</evidence>
<proteinExistence type="predicted"/>
<organism evidence="2 3">
    <name type="scientific">Taxus chinensis</name>
    <name type="common">Chinese yew</name>
    <name type="synonym">Taxus wallichiana var. chinensis</name>
    <dbReference type="NCBI Taxonomy" id="29808"/>
    <lineage>
        <taxon>Eukaryota</taxon>
        <taxon>Viridiplantae</taxon>
        <taxon>Streptophyta</taxon>
        <taxon>Embryophyta</taxon>
        <taxon>Tracheophyta</taxon>
        <taxon>Spermatophyta</taxon>
        <taxon>Pinopsida</taxon>
        <taxon>Pinidae</taxon>
        <taxon>Conifers II</taxon>
        <taxon>Cupressales</taxon>
        <taxon>Taxaceae</taxon>
        <taxon>Taxus</taxon>
    </lineage>
</organism>
<gene>
    <name evidence="2" type="ORF">KI387_027327</name>
</gene>
<accession>A0AA38L9I8</accession>
<dbReference type="EMBL" id="JAHRHJ020000006">
    <property type="protein sequence ID" value="KAH9312292.1"/>
    <property type="molecule type" value="Genomic_DNA"/>
</dbReference>
<protein>
    <submittedName>
        <fullName evidence="2">Uncharacterized protein</fullName>
    </submittedName>
</protein>
<feature type="non-terminal residue" evidence="2">
    <location>
        <position position="58"/>
    </location>
</feature>
<evidence type="ECO:0000256" key="1">
    <source>
        <dbReference type="SAM" id="MobiDB-lite"/>
    </source>
</evidence>
<name>A0AA38L9I8_TAXCH</name>
<keyword evidence="3" id="KW-1185">Reference proteome</keyword>
<comment type="caution">
    <text evidence="2">The sequence shown here is derived from an EMBL/GenBank/DDBJ whole genome shotgun (WGS) entry which is preliminary data.</text>
</comment>
<dbReference type="Proteomes" id="UP000824469">
    <property type="component" value="Unassembled WGS sequence"/>
</dbReference>